<proteinExistence type="predicted"/>
<dbReference type="EMBL" id="CM047580">
    <property type="protein sequence ID" value="KAI9921019.1"/>
    <property type="molecule type" value="Genomic_DNA"/>
</dbReference>
<protein>
    <submittedName>
        <fullName evidence="1">Uncharacterized protein</fullName>
    </submittedName>
</protein>
<reference evidence="1 2" key="1">
    <citation type="journal article" date="2022" name="bioRxiv">
        <title>The genome of the oomycete Peronosclerospora sorghi, a cosmopolitan pathogen of maize and sorghum, is inflated with dispersed pseudogenes.</title>
        <authorList>
            <person name="Fletcher K."/>
            <person name="Martin F."/>
            <person name="Isakeit T."/>
            <person name="Cavanaugh K."/>
            <person name="Magill C."/>
            <person name="Michelmore R."/>
        </authorList>
    </citation>
    <scope>NUCLEOTIDE SEQUENCE [LARGE SCALE GENOMIC DNA]</scope>
    <source>
        <strain evidence="1">P6</strain>
    </source>
</reference>
<keyword evidence="2" id="KW-1185">Reference proteome</keyword>
<sequence length="104" mass="12032">MDRSTTFTRWEDAFARYLMAETDERPRYGVLVLITYQNANVSTLGSGHFLCRHVNQSTLLAKVQIGISMGLQDPILELESKYRVNLMYDELQLGKFKNTTKILR</sequence>
<evidence type="ECO:0000313" key="1">
    <source>
        <dbReference type="EMBL" id="KAI9921019.1"/>
    </source>
</evidence>
<evidence type="ECO:0000313" key="2">
    <source>
        <dbReference type="Proteomes" id="UP001163321"/>
    </source>
</evidence>
<gene>
    <name evidence="1" type="ORF">PsorP6_002676</name>
</gene>
<organism evidence="1 2">
    <name type="scientific">Peronosclerospora sorghi</name>
    <dbReference type="NCBI Taxonomy" id="230839"/>
    <lineage>
        <taxon>Eukaryota</taxon>
        <taxon>Sar</taxon>
        <taxon>Stramenopiles</taxon>
        <taxon>Oomycota</taxon>
        <taxon>Peronosporomycetes</taxon>
        <taxon>Peronosporales</taxon>
        <taxon>Peronosporaceae</taxon>
        <taxon>Peronosclerospora</taxon>
    </lineage>
</organism>
<accession>A0ACC0WSJ2</accession>
<dbReference type="Proteomes" id="UP001163321">
    <property type="component" value="Chromosome 1"/>
</dbReference>
<name>A0ACC0WSJ2_9STRA</name>
<comment type="caution">
    <text evidence="1">The sequence shown here is derived from an EMBL/GenBank/DDBJ whole genome shotgun (WGS) entry which is preliminary data.</text>
</comment>